<gene>
    <name evidence="1" type="ORF">SAMN05216296_2650</name>
</gene>
<evidence type="ECO:0000313" key="2">
    <source>
        <dbReference type="Proteomes" id="UP000243232"/>
    </source>
</evidence>
<proteinExistence type="predicted"/>
<name>A0A1H2GZF4_9PSED</name>
<dbReference type="Proteomes" id="UP000243232">
    <property type="component" value="Chromosome I"/>
</dbReference>
<accession>A0A1H2GZF4</accession>
<keyword evidence="2" id="KW-1185">Reference proteome</keyword>
<evidence type="ECO:0000313" key="1">
    <source>
        <dbReference type="EMBL" id="SDU24972.1"/>
    </source>
</evidence>
<dbReference type="EMBL" id="LT629785">
    <property type="protein sequence ID" value="SDU24972.1"/>
    <property type="molecule type" value="Genomic_DNA"/>
</dbReference>
<protein>
    <submittedName>
        <fullName evidence="1">Uncharacterized protein</fullName>
    </submittedName>
</protein>
<sequence length="29" mass="3085">MADTKEAVFQQYINIRAFSAAALLNGVAA</sequence>
<reference evidence="2" key="1">
    <citation type="submission" date="2016-10" db="EMBL/GenBank/DDBJ databases">
        <authorList>
            <person name="Varghese N."/>
            <person name="Submissions S."/>
        </authorList>
    </citation>
    <scope>NUCLEOTIDE SEQUENCE [LARGE SCALE GENOMIC DNA]</scope>
    <source>
        <strain evidence="2">DSM 17875</strain>
    </source>
</reference>
<organism evidence="1 2">
    <name type="scientific">Pseudomonas pohangensis</name>
    <dbReference type="NCBI Taxonomy" id="364197"/>
    <lineage>
        <taxon>Bacteria</taxon>
        <taxon>Pseudomonadati</taxon>
        <taxon>Pseudomonadota</taxon>
        <taxon>Gammaproteobacteria</taxon>
        <taxon>Pseudomonadales</taxon>
        <taxon>Pseudomonadaceae</taxon>
        <taxon>Pseudomonas</taxon>
    </lineage>
</organism>
<dbReference type="AlphaFoldDB" id="A0A1H2GZF4"/>